<proteinExistence type="inferred from homology"/>
<evidence type="ECO:0000313" key="7">
    <source>
        <dbReference type="EnsemblMetazoa" id="MESCA008142-PA"/>
    </source>
</evidence>
<dbReference type="Proteomes" id="UP000015102">
    <property type="component" value="Unassembled WGS sequence"/>
</dbReference>
<protein>
    <submittedName>
        <fullName evidence="7">Uncharacterized protein</fullName>
    </submittedName>
</protein>
<dbReference type="GO" id="GO:0005743">
    <property type="term" value="C:mitochondrial inner membrane"/>
    <property type="evidence" value="ECO:0007669"/>
    <property type="project" value="UniProtKB-SubCell"/>
</dbReference>
<dbReference type="HOGENOM" id="CLU_188593_0_0_1"/>
<reference evidence="7" key="2">
    <citation type="submission" date="2015-06" db="UniProtKB">
        <authorList>
            <consortium name="EnsemblMetazoa"/>
        </authorList>
    </citation>
    <scope>IDENTIFICATION</scope>
</reference>
<dbReference type="Gene3D" id="4.10.91.10">
    <property type="entry name" value="Cytochrome c oxidase, subunit VIIa"/>
    <property type="match status" value="1"/>
</dbReference>
<evidence type="ECO:0000256" key="3">
    <source>
        <dbReference type="ARBA" id="ARBA00022792"/>
    </source>
</evidence>
<dbReference type="AlphaFoldDB" id="T1GWG5"/>
<accession>T1GWG5</accession>
<dbReference type="SUPFAM" id="SSF81419">
    <property type="entry name" value="Mitochondrial cytochrome c oxidase subunit VIIa"/>
    <property type="match status" value="1"/>
</dbReference>
<organism evidence="7 8">
    <name type="scientific">Megaselia scalaris</name>
    <name type="common">Humpbacked fly</name>
    <name type="synonym">Phora scalaris</name>
    <dbReference type="NCBI Taxonomy" id="36166"/>
    <lineage>
        <taxon>Eukaryota</taxon>
        <taxon>Metazoa</taxon>
        <taxon>Ecdysozoa</taxon>
        <taxon>Arthropoda</taxon>
        <taxon>Hexapoda</taxon>
        <taxon>Insecta</taxon>
        <taxon>Pterygota</taxon>
        <taxon>Neoptera</taxon>
        <taxon>Endopterygota</taxon>
        <taxon>Diptera</taxon>
        <taxon>Brachycera</taxon>
        <taxon>Muscomorpha</taxon>
        <taxon>Platypezoidea</taxon>
        <taxon>Phoridae</taxon>
        <taxon>Megaseliini</taxon>
        <taxon>Megaselia</taxon>
    </lineage>
</organism>
<dbReference type="GO" id="GO:0045277">
    <property type="term" value="C:respiratory chain complex IV"/>
    <property type="evidence" value="ECO:0007669"/>
    <property type="project" value="InterPro"/>
</dbReference>
<dbReference type="GO" id="GO:0002082">
    <property type="term" value="P:regulation of oxidative phosphorylation"/>
    <property type="evidence" value="ECO:0007669"/>
    <property type="project" value="TreeGrafter"/>
</dbReference>
<dbReference type="EnsemblMetazoa" id="MESCA008142-RA">
    <property type="protein sequence ID" value="MESCA008142-PA"/>
    <property type="gene ID" value="MESCA008142"/>
</dbReference>
<dbReference type="PANTHER" id="PTHR10510">
    <property type="entry name" value="CYTOCHROME C OXIDASE POLYPEPTIDE 7A"/>
    <property type="match status" value="1"/>
</dbReference>
<evidence type="ECO:0000256" key="5">
    <source>
        <dbReference type="ARBA" id="ARBA00023128"/>
    </source>
</evidence>
<comment type="subcellular location">
    <subcellularLocation>
        <location evidence="1">Mitochondrion inner membrane</location>
    </subcellularLocation>
</comment>
<dbReference type="InterPro" id="IPR003177">
    <property type="entry name" value="Cytc_oxidase_su7a_met"/>
</dbReference>
<evidence type="ECO:0000256" key="4">
    <source>
        <dbReference type="ARBA" id="ARBA00022946"/>
    </source>
</evidence>
<dbReference type="EMBL" id="CAQQ02051981">
    <property type="status" value="NOT_ANNOTATED_CDS"/>
    <property type="molecule type" value="Genomic_DNA"/>
</dbReference>
<dbReference type="InterPro" id="IPR036539">
    <property type="entry name" value="Cyt_c_oxidase_su7a_sf"/>
</dbReference>
<dbReference type="OMA" id="MSYKNVA"/>
<keyword evidence="8" id="KW-1185">Reference proteome</keyword>
<keyword evidence="3" id="KW-0999">Mitochondrion inner membrane</keyword>
<dbReference type="GO" id="GO:0006123">
    <property type="term" value="P:mitochondrial electron transport, cytochrome c to oxygen"/>
    <property type="evidence" value="ECO:0007669"/>
    <property type="project" value="InterPro"/>
</dbReference>
<evidence type="ECO:0000256" key="1">
    <source>
        <dbReference type="ARBA" id="ARBA00004273"/>
    </source>
</evidence>
<name>T1GWG5_MEGSC</name>
<dbReference type="FunFam" id="4.10.91.10:FF:000001">
    <property type="entry name" value="Cytochrome c oxidase subunit 7A1, mitochondrial"/>
    <property type="match status" value="1"/>
</dbReference>
<dbReference type="STRING" id="36166.T1GWG5"/>
<evidence type="ECO:0000256" key="2">
    <source>
        <dbReference type="ARBA" id="ARBA00009331"/>
    </source>
</evidence>
<sequence>MNVTATGIRRLATKAADIPKGYTEIKKVQEQFQKKDGKPIFLKGGAFDQVLYRLTMGLSLVGVAGIGKLVYDLSVPKTE</sequence>
<keyword evidence="6" id="KW-0472">Membrane</keyword>
<evidence type="ECO:0000313" key="8">
    <source>
        <dbReference type="Proteomes" id="UP000015102"/>
    </source>
</evidence>
<evidence type="ECO:0000256" key="6">
    <source>
        <dbReference type="ARBA" id="ARBA00023136"/>
    </source>
</evidence>
<dbReference type="GO" id="GO:0097250">
    <property type="term" value="P:mitochondrial respirasome assembly"/>
    <property type="evidence" value="ECO:0007669"/>
    <property type="project" value="TreeGrafter"/>
</dbReference>
<keyword evidence="4" id="KW-0809">Transit peptide</keyword>
<dbReference type="PANTHER" id="PTHR10510:SF11">
    <property type="entry name" value="CYTOCHROME C OXIDASE SUBUNIT 7A, MITOCHONDRIAL"/>
    <property type="match status" value="1"/>
</dbReference>
<comment type="similarity">
    <text evidence="2">Belongs to the cytochrome c oxidase VIIa family.</text>
</comment>
<keyword evidence="5" id="KW-0496">Mitochondrion</keyword>
<reference evidence="8" key="1">
    <citation type="submission" date="2013-02" db="EMBL/GenBank/DDBJ databases">
        <authorList>
            <person name="Hughes D."/>
        </authorList>
    </citation>
    <scope>NUCLEOTIDE SEQUENCE</scope>
    <source>
        <strain>Durham</strain>
        <strain evidence="8">NC isolate 2 -- Noor lab</strain>
    </source>
</reference>